<evidence type="ECO:0000256" key="3">
    <source>
        <dbReference type="ARBA" id="ARBA00022840"/>
    </source>
</evidence>
<evidence type="ECO:0000256" key="6">
    <source>
        <dbReference type="ARBA" id="ARBA00052482"/>
    </source>
</evidence>
<sequence length="243" mass="27721">MGITAKQISKQFGQTKVLQNVDLSIRNGELISLLGPSGSGKTTLLRIIAGLDYANNGQILFGDQDYTHIPVRKRQIGFVFQQYALFRNMTVFDNVAYGLKIKPRGERLPKKDIKERVHELLEVVQLTQYEQRYPEQLSGGQKQRVALARALAVQPKALLLDEPFGALDTKVRKELRHWLKKVHRDFQMTTIFVTHDQEEAFDIADRVVVMNEGRIEKIGTKEEMAVQTDNLFVSEFLDIGSHI</sequence>
<evidence type="ECO:0000256" key="2">
    <source>
        <dbReference type="ARBA" id="ARBA00022741"/>
    </source>
</evidence>
<dbReference type="InterPro" id="IPR027417">
    <property type="entry name" value="P-loop_NTPase"/>
</dbReference>
<dbReference type="PROSITE" id="PS50893">
    <property type="entry name" value="ABC_TRANSPORTER_2"/>
    <property type="match status" value="1"/>
</dbReference>
<dbReference type="PANTHER" id="PTHR42781">
    <property type="entry name" value="SPERMIDINE/PUTRESCINE IMPORT ATP-BINDING PROTEIN POTA"/>
    <property type="match status" value="1"/>
</dbReference>
<dbReference type="Gene3D" id="3.40.50.300">
    <property type="entry name" value="P-loop containing nucleotide triphosphate hydrolases"/>
    <property type="match status" value="1"/>
</dbReference>
<comment type="catalytic activity">
    <reaction evidence="6">
        <text>a quaternary ammonium(out) + ATP + H2O = a quaternary ammonium(in) + ADP + phosphate + H(+)</text>
        <dbReference type="Rhea" id="RHEA:11036"/>
        <dbReference type="ChEBI" id="CHEBI:15377"/>
        <dbReference type="ChEBI" id="CHEBI:15378"/>
        <dbReference type="ChEBI" id="CHEBI:30616"/>
        <dbReference type="ChEBI" id="CHEBI:35267"/>
        <dbReference type="ChEBI" id="CHEBI:43474"/>
        <dbReference type="ChEBI" id="CHEBI:456216"/>
        <dbReference type="EC" id="7.6.2.9"/>
    </reaction>
</comment>
<keyword evidence="4" id="KW-1278">Translocase</keyword>
<dbReference type="GO" id="GO:0015419">
    <property type="term" value="F:ABC-type sulfate transporter activity"/>
    <property type="evidence" value="ECO:0007669"/>
    <property type="project" value="InterPro"/>
</dbReference>
<dbReference type="Pfam" id="PF00005">
    <property type="entry name" value="ABC_tran"/>
    <property type="match status" value="1"/>
</dbReference>
<evidence type="ECO:0000313" key="12">
    <source>
        <dbReference type="Proteomes" id="UP000185426"/>
    </source>
</evidence>
<dbReference type="InterPro" id="IPR003593">
    <property type="entry name" value="AAA+_ATPase"/>
</dbReference>
<accession>A0A1L6ZK36</accession>
<evidence type="ECO:0000256" key="9">
    <source>
        <dbReference type="ARBA" id="ARBA00070305"/>
    </source>
</evidence>
<evidence type="ECO:0000256" key="7">
    <source>
        <dbReference type="ARBA" id="ARBA00063934"/>
    </source>
</evidence>
<dbReference type="InterPro" id="IPR017871">
    <property type="entry name" value="ABC_transporter-like_CS"/>
</dbReference>
<dbReference type="AlphaFoldDB" id="A0A1L6ZK36"/>
<dbReference type="FunFam" id="3.40.50.300:FF:000425">
    <property type="entry name" value="Probable ABC transporter, ATP-binding subunit"/>
    <property type="match status" value="1"/>
</dbReference>
<organism evidence="11 12">
    <name type="scientific">Bacillus safensis</name>
    <dbReference type="NCBI Taxonomy" id="561879"/>
    <lineage>
        <taxon>Bacteria</taxon>
        <taxon>Bacillati</taxon>
        <taxon>Bacillota</taxon>
        <taxon>Bacilli</taxon>
        <taxon>Bacillales</taxon>
        <taxon>Bacillaceae</taxon>
        <taxon>Bacillus</taxon>
    </lineage>
</organism>
<keyword evidence="5" id="KW-0764">Sulfate transport</keyword>
<dbReference type="PANTHER" id="PTHR42781:SF4">
    <property type="entry name" value="SPERMIDINE_PUTRESCINE IMPORT ATP-BINDING PROTEIN POTA"/>
    <property type="match status" value="1"/>
</dbReference>
<evidence type="ECO:0000256" key="4">
    <source>
        <dbReference type="ARBA" id="ARBA00022967"/>
    </source>
</evidence>
<dbReference type="Proteomes" id="UP000185426">
    <property type="component" value="Chromosome"/>
</dbReference>
<proteinExistence type="predicted"/>
<protein>
    <recommendedName>
        <fullName evidence="9">Carnitine transport ATP-binding protein OpuCA</fullName>
        <ecNumber evidence="8">7.6.2.9</ecNumber>
    </recommendedName>
</protein>
<name>A0A1L6ZK36_BACIA</name>
<dbReference type="GO" id="GO:0043190">
    <property type="term" value="C:ATP-binding cassette (ABC) transporter complex"/>
    <property type="evidence" value="ECO:0007669"/>
    <property type="project" value="InterPro"/>
</dbReference>
<reference evidence="11 12" key="1">
    <citation type="submission" date="2016-05" db="EMBL/GenBank/DDBJ databases">
        <title>Complete Genome and Methylome Analysis of Psychrotrophic Bacterial Isolates from Antarctic Lake Untersee.</title>
        <authorList>
            <person name="Fomenkov A."/>
            <person name="Akimov V.N."/>
            <person name="Vasilyeva L.V."/>
            <person name="Andersen D."/>
            <person name="Vincze T."/>
            <person name="Roberts R.J."/>
        </authorList>
    </citation>
    <scope>NUCLEOTIDE SEQUENCE [LARGE SCALE GENOMIC DNA]</scope>
    <source>
        <strain evidence="11 12">U14-5</strain>
    </source>
</reference>
<dbReference type="InterPro" id="IPR050093">
    <property type="entry name" value="ABC_SmlMolc_Importer"/>
</dbReference>
<evidence type="ECO:0000256" key="8">
    <source>
        <dbReference type="ARBA" id="ARBA00066388"/>
    </source>
</evidence>
<dbReference type="InterPro" id="IPR003439">
    <property type="entry name" value="ABC_transporter-like_ATP-bd"/>
</dbReference>
<dbReference type="PROSITE" id="PS00211">
    <property type="entry name" value="ABC_TRANSPORTER_1"/>
    <property type="match status" value="1"/>
</dbReference>
<dbReference type="EMBL" id="CP015607">
    <property type="protein sequence ID" value="APT46879.1"/>
    <property type="molecule type" value="Genomic_DNA"/>
</dbReference>
<dbReference type="EC" id="7.6.2.9" evidence="8"/>
<comment type="subunit">
    <text evidence="7">The complex is composed of two ATP-binding proteins (OpuCA), two transmembrane proteins (OpuCB and OpuCD) and a solute-binding protein (OpuCC).</text>
</comment>
<keyword evidence="3" id="KW-0067">ATP-binding</keyword>
<dbReference type="GO" id="GO:0015418">
    <property type="term" value="F:ABC-type quaternary ammonium compound transporting activity"/>
    <property type="evidence" value="ECO:0007669"/>
    <property type="project" value="UniProtKB-EC"/>
</dbReference>
<dbReference type="NCBIfam" id="TIGR00968">
    <property type="entry name" value="3a0106s01"/>
    <property type="match status" value="1"/>
</dbReference>
<dbReference type="InterPro" id="IPR005666">
    <property type="entry name" value="Sulph_transpt1"/>
</dbReference>
<gene>
    <name evidence="11" type="ORF">BSA145_14070</name>
</gene>
<evidence type="ECO:0000256" key="5">
    <source>
        <dbReference type="ARBA" id="ARBA00023032"/>
    </source>
</evidence>
<dbReference type="SUPFAM" id="SSF52540">
    <property type="entry name" value="P-loop containing nucleoside triphosphate hydrolases"/>
    <property type="match status" value="1"/>
</dbReference>
<evidence type="ECO:0000313" key="11">
    <source>
        <dbReference type="EMBL" id="APT46879.1"/>
    </source>
</evidence>
<dbReference type="GO" id="GO:0016887">
    <property type="term" value="F:ATP hydrolysis activity"/>
    <property type="evidence" value="ECO:0007669"/>
    <property type="project" value="InterPro"/>
</dbReference>
<keyword evidence="2" id="KW-0547">Nucleotide-binding</keyword>
<dbReference type="RefSeq" id="WP_052468195.1">
    <property type="nucleotide sequence ID" value="NZ_CP015607.1"/>
</dbReference>
<evidence type="ECO:0000259" key="10">
    <source>
        <dbReference type="PROSITE" id="PS50893"/>
    </source>
</evidence>
<dbReference type="GO" id="GO:0005524">
    <property type="term" value="F:ATP binding"/>
    <property type="evidence" value="ECO:0007669"/>
    <property type="project" value="UniProtKB-KW"/>
</dbReference>
<evidence type="ECO:0000256" key="1">
    <source>
        <dbReference type="ARBA" id="ARBA00022448"/>
    </source>
</evidence>
<keyword evidence="1" id="KW-0813">Transport</keyword>
<feature type="domain" description="ABC transporter" evidence="10">
    <location>
        <begin position="3"/>
        <end position="237"/>
    </location>
</feature>
<dbReference type="SMART" id="SM00382">
    <property type="entry name" value="AAA"/>
    <property type="match status" value="1"/>
</dbReference>